<dbReference type="Proteomes" id="UP001060085">
    <property type="component" value="Linkage Group LG02"/>
</dbReference>
<gene>
    <name evidence="1" type="ORF">M9H77_06241</name>
</gene>
<dbReference type="EMBL" id="CM044702">
    <property type="protein sequence ID" value="KAI5675291.1"/>
    <property type="molecule type" value="Genomic_DNA"/>
</dbReference>
<organism evidence="1 2">
    <name type="scientific">Catharanthus roseus</name>
    <name type="common">Madagascar periwinkle</name>
    <name type="synonym">Vinca rosea</name>
    <dbReference type="NCBI Taxonomy" id="4058"/>
    <lineage>
        <taxon>Eukaryota</taxon>
        <taxon>Viridiplantae</taxon>
        <taxon>Streptophyta</taxon>
        <taxon>Embryophyta</taxon>
        <taxon>Tracheophyta</taxon>
        <taxon>Spermatophyta</taxon>
        <taxon>Magnoliopsida</taxon>
        <taxon>eudicotyledons</taxon>
        <taxon>Gunneridae</taxon>
        <taxon>Pentapetalae</taxon>
        <taxon>asterids</taxon>
        <taxon>lamiids</taxon>
        <taxon>Gentianales</taxon>
        <taxon>Apocynaceae</taxon>
        <taxon>Rauvolfioideae</taxon>
        <taxon>Vinceae</taxon>
        <taxon>Catharanthinae</taxon>
        <taxon>Catharanthus</taxon>
    </lineage>
</organism>
<evidence type="ECO:0000313" key="1">
    <source>
        <dbReference type="EMBL" id="KAI5675291.1"/>
    </source>
</evidence>
<name>A0ACC0BRL1_CATRO</name>
<comment type="caution">
    <text evidence="1">The sequence shown here is derived from an EMBL/GenBank/DDBJ whole genome shotgun (WGS) entry which is preliminary data.</text>
</comment>
<reference evidence="2" key="1">
    <citation type="journal article" date="2023" name="Nat. Plants">
        <title>Single-cell RNA sequencing provides a high-resolution roadmap for understanding the multicellular compartmentation of specialized metabolism.</title>
        <authorList>
            <person name="Sun S."/>
            <person name="Shen X."/>
            <person name="Li Y."/>
            <person name="Li Y."/>
            <person name="Wang S."/>
            <person name="Li R."/>
            <person name="Zhang H."/>
            <person name="Shen G."/>
            <person name="Guo B."/>
            <person name="Wei J."/>
            <person name="Xu J."/>
            <person name="St-Pierre B."/>
            <person name="Chen S."/>
            <person name="Sun C."/>
        </authorList>
    </citation>
    <scope>NUCLEOTIDE SEQUENCE [LARGE SCALE GENOMIC DNA]</scope>
</reference>
<sequence length="156" mass="15795">MASQTGFMTFLVLAFLMAISAPYAHGSSIAVNIGLTPNGSNITLLGGPIFSPQGSTTPLGGANVTAVVILGSTRVNVSAITDRNGNINASVPVTLNLTSITNLLDVVASAIITLPSNITGTIVPRVLPIPLLLQRILLGANNVLTIILTGVVGILG</sequence>
<accession>A0ACC0BRL1</accession>
<proteinExistence type="predicted"/>
<protein>
    <submittedName>
        <fullName evidence="1">Uncharacterized protein</fullName>
    </submittedName>
</protein>
<keyword evidence="2" id="KW-1185">Reference proteome</keyword>
<evidence type="ECO:0000313" key="2">
    <source>
        <dbReference type="Proteomes" id="UP001060085"/>
    </source>
</evidence>